<accession>A0A379DI36</accession>
<dbReference type="AlphaFoldDB" id="A0A379DI36"/>
<evidence type="ECO:0000313" key="1">
    <source>
        <dbReference type="EMBL" id="SUB77385.1"/>
    </source>
</evidence>
<organism evidence="1 2">
    <name type="scientific">Porphyromonas macacae</name>
    <dbReference type="NCBI Taxonomy" id="28115"/>
    <lineage>
        <taxon>Bacteria</taxon>
        <taxon>Pseudomonadati</taxon>
        <taxon>Bacteroidota</taxon>
        <taxon>Bacteroidia</taxon>
        <taxon>Bacteroidales</taxon>
        <taxon>Porphyromonadaceae</taxon>
        <taxon>Porphyromonas</taxon>
    </lineage>
</organism>
<protein>
    <submittedName>
        <fullName evidence="1">Uncharacterized protein</fullName>
    </submittedName>
</protein>
<proteinExistence type="predicted"/>
<evidence type="ECO:0000313" key="2">
    <source>
        <dbReference type="Proteomes" id="UP000254263"/>
    </source>
</evidence>
<dbReference type="EMBL" id="UGTI01000001">
    <property type="protein sequence ID" value="SUB77385.1"/>
    <property type="molecule type" value="Genomic_DNA"/>
</dbReference>
<reference evidence="1 2" key="1">
    <citation type="submission" date="2018-06" db="EMBL/GenBank/DDBJ databases">
        <authorList>
            <consortium name="Pathogen Informatics"/>
            <person name="Doyle S."/>
        </authorList>
    </citation>
    <scope>NUCLEOTIDE SEQUENCE [LARGE SCALE GENOMIC DNA]</scope>
    <source>
        <strain evidence="1 2">NCTC13100</strain>
    </source>
</reference>
<name>A0A379DI36_9PORP</name>
<dbReference type="Proteomes" id="UP000254263">
    <property type="component" value="Unassembled WGS sequence"/>
</dbReference>
<sequence length="319" mass="37400">MLHEQDICMIKVKRDYLLLFFFALFVFGLNSCVKSEPEEWEYSNTGLDFDIVSEDGKSLVNPLSKQGAEWLQKIVVEYNGEKYFYQGQPVRQTRAITERYKSFNVIRIEKRFYLHFGEFQPNYKEKQTLKLHLPKGDVKEVRFVHYAEGGKFISKMWHDGKEVEGRMIKIVSKPYLAEGEKEIPLSVYVYLASRQLLTPPDLPEEFLSMKILYKEKDYQIPLKMDEPGEAEFGFRKEIGKLLPLAFTECFYFKFGPFHPGDNHKNEKFELIKGEHKFKIQFSCYLDEKGEVVYEAADKNGTGQTKRLFFKNGPLVVLPL</sequence>
<gene>
    <name evidence="1" type="ORF">NCTC13100_00507</name>
</gene>